<dbReference type="OrthoDB" id="3067719at2759"/>
<feature type="compositionally biased region" description="Basic and acidic residues" evidence="1">
    <location>
        <begin position="201"/>
        <end position="215"/>
    </location>
</feature>
<evidence type="ECO:0000313" key="2">
    <source>
        <dbReference type="EMBL" id="KAF7376889.1"/>
    </source>
</evidence>
<feature type="compositionally biased region" description="Basic residues" evidence="1">
    <location>
        <begin position="1"/>
        <end position="32"/>
    </location>
</feature>
<sequence length="417" mass="44826">MRGPRRGPGRRRRRRRGRHGRRRRGIRVRTRGRGGTPQSARRIVVGRDETHAPRVGTPTPRSARRRVVGAAAGMDGEMHQQLHPHSPLVPSSSPSPTTHTRSPHRRAGSPSPNSPQYRTASPRVASLALDSSDLARRHTTPTPTASPRRAQFGLPAHPPGSPLQRATSPARTERGDPHHHMRQRSKTEPYGIAGELYGCGMEREQQQRREEERERGHARKSSAYAALSALSGLGVGHPAGERRVRGGSFSNNTAQGANPQGANGPPTPGSTPPLSADVRDESLSPSESEDADDYEDGSENRRRRRRRGANGKLLTPPATPPRCSLVVVAGSECACVGEVLHAHEGEARPTFNARKASAQCRQLEGYVSFAAVEGLGEPPSPGPEGDFDETDAAGKRKRGSLGSGIAGFWKGGFWGAA</sequence>
<feature type="compositionally biased region" description="Low complexity" evidence="1">
    <location>
        <begin position="140"/>
        <end position="150"/>
    </location>
</feature>
<proteinExistence type="predicted"/>
<accession>A0A8H6ZG47</accession>
<feature type="compositionally biased region" description="Acidic residues" evidence="1">
    <location>
        <begin position="287"/>
        <end position="297"/>
    </location>
</feature>
<feature type="compositionally biased region" description="Low complexity" evidence="1">
    <location>
        <begin position="221"/>
        <end position="232"/>
    </location>
</feature>
<keyword evidence="3" id="KW-1185">Reference proteome</keyword>
<feature type="region of interest" description="Disordered" evidence="1">
    <location>
        <begin position="374"/>
        <end position="404"/>
    </location>
</feature>
<dbReference type="EMBL" id="JACAZH010000001">
    <property type="protein sequence ID" value="KAF7376889.1"/>
    <property type="molecule type" value="Genomic_DNA"/>
</dbReference>
<dbReference type="Proteomes" id="UP000623467">
    <property type="component" value="Unassembled WGS sequence"/>
</dbReference>
<evidence type="ECO:0000313" key="3">
    <source>
        <dbReference type="Proteomes" id="UP000623467"/>
    </source>
</evidence>
<evidence type="ECO:0000256" key="1">
    <source>
        <dbReference type="SAM" id="MobiDB-lite"/>
    </source>
</evidence>
<feature type="region of interest" description="Disordered" evidence="1">
    <location>
        <begin position="1"/>
        <end position="321"/>
    </location>
</feature>
<gene>
    <name evidence="2" type="ORF">MSAN_00106600</name>
</gene>
<feature type="compositionally biased region" description="Polar residues" evidence="1">
    <location>
        <begin position="110"/>
        <end position="119"/>
    </location>
</feature>
<dbReference type="AlphaFoldDB" id="A0A8H6ZG47"/>
<reference evidence="2" key="1">
    <citation type="submission" date="2020-05" db="EMBL/GenBank/DDBJ databases">
        <title>Mycena genomes resolve the evolution of fungal bioluminescence.</title>
        <authorList>
            <person name="Tsai I.J."/>
        </authorList>
    </citation>
    <scope>NUCLEOTIDE SEQUENCE</scope>
    <source>
        <strain evidence="2">160909Yilan</strain>
    </source>
</reference>
<feature type="compositionally biased region" description="Polar residues" evidence="1">
    <location>
        <begin position="248"/>
        <end position="261"/>
    </location>
</feature>
<protein>
    <submittedName>
        <fullName evidence="2">Uncharacterized protein</fullName>
    </submittedName>
</protein>
<feature type="compositionally biased region" description="Low complexity" evidence="1">
    <location>
        <begin position="83"/>
        <end position="100"/>
    </location>
</feature>
<organism evidence="2 3">
    <name type="scientific">Mycena sanguinolenta</name>
    <dbReference type="NCBI Taxonomy" id="230812"/>
    <lineage>
        <taxon>Eukaryota</taxon>
        <taxon>Fungi</taxon>
        <taxon>Dikarya</taxon>
        <taxon>Basidiomycota</taxon>
        <taxon>Agaricomycotina</taxon>
        <taxon>Agaricomycetes</taxon>
        <taxon>Agaricomycetidae</taxon>
        <taxon>Agaricales</taxon>
        <taxon>Marasmiineae</taxon>
        <taxon>Mycenaceae</taxon>
        <taxon>Mycena</taxon>
    </lineage>
</organism>
<comment type="caution">
    <text evidence="2">The sequence shown here is derived from an EMBL/GenBank/DDBJ whole genome shotgun (WGS) entry which is preliminary data.</text>
</comment>
<name>A0A8H6ZG47_9AGAR</name>